<feature type="transmembrane region" description="Helical" evidence="14">
    <location>
        <begin position="40"/>
        <end position="57"/>
    </location>
</feature>
<protein>
    <recommendedName>
        <fullName evidence="14">Cobalt transport protein CbiM</fullName>
    </recommendedName>
    <alternativeName>
        <fullName evidence="14">Energy-coupling factor transporter probable substrate-capture protein CbiM</fullName>
        <shortName evidence="14">ECF transporter S component CbiM</shortName>
    </alternativeName>
</protein>
<dbReference type="OrthoDB" id="9809846at2"/>
<evidence type="ECO:0000256" key="3">
    <source>
        <dbReference type="ARBA" id="ARBA00022426"/>
    </source>
</evidence>
<comment type="similarity">
    <text evidence="13 14">Belongs to the CbiM family.</text>
</comment>
<evidence type="ECO:0000256" key="5">
    <source>
        <dbReference type="ARBA" id="ARBA00022475"/>
    </source>
</evidence>
<name>A0A4U9RGC9_HATHI</name>
<comment type="subunit">
    <text evidence="14">Forms an energy-coupling factor (ECF) transporter complex composed of an ATP-binding protein (A component, CbiO), a transmembrane protein (T component, CbiQ) and 2 possible substrate-capture proteins (S components, CbiM and CbiN) of unknown stoichimetry.</text>
</comment>
<keyword evidence="3 14" id="KW-0171">Cobalt transport</keyword>
<keyword evidence="9 14" id="KW-1133">Transmembrane helix</keyword>
<dbReference type="GO" id="GO:0015087">
    <property type="term" value="F:cobalt ion transmembrane transporter activity"/>
    <property type="evidence" value="ECO:0007669"/>
    <property type="project" value="UniProtKB-UniRule"/>
</dbReference>
<dbReference type="Proteomes" id="UP000308489">
    <property type="component" value="Chromosome 1"/>
</dbReference>
<dbReference type="GO" id="GO:0043190">
    <property type="term" value="C:ATP-binding cassette (ABC) transporter complex"/>
    <property type="evidence" value="ECO:0007669"/>
    <property type="project" value="InterPro"/>
</dbReference>
<dbReference type="HAMAP" id="MF_01462">
    <property type="entry name" value="CbiM"/>
    <property type="match status" value="1"/>
</dbReference>
<evidence type="ECO:0000313" key="16">
    <source>
        <dbReference type="Proteomes" id="UP000308489"/>
    </source>
</evidence>
<evidence type="ECO:0000313" key="15">
    <source>
        <dbReference type="EMBL" id="VTQ90934.1"/>
    </source>
</evidence>
<accession>A0A4U9RGC9</accession>
<evidence type="ECO:0000256" key="12">
    <source>
        <dbReference type="ARBA" id="ARBA00023285"/>
    </source>
</evidence>
<dbReference type="InterPro" id="IPR018024">
    <property type="entry name" value="CbiM"/>
</dbReference>
<dbReference type="NCBIfam" id="TIGR00123">
    <property type="entry name" value="cbiM"/>
    <property type="match status" value="1"/>
</dbReference>
<evidence type="ECO:0000256" key="14">
    <source>
        <dbReference type="HAMAP-Rule" id="MF_01462"/>
    </source>
</evidence>
<comment type="subcellular location">
    <subcellularLocation>
        <location evidence="1">Cell inner membrane</location>
        <topology evidence="1">Multi-pass membrane protein</topology>
    </subcellularLocation>
    <subcellularLocation>
        <location evidence="14">Cell membrane</location>
        <topology evidence="14">Multi-pass membrane protein</topology>
    </subcellularLocation>
</comment>
<dbReference type="UniPathway" id="UPA00148"/>
<keyword evidence="10 14" id="KW-0406">Ion transport</keyword>
<keyword evidence="7 14" id="KW-0812">Transmembrane</keyword>
<evidence type="ECO:0000256" key="2">
    <source>
        <dbReference type="ARBA" id="ARBA00004953"/>
    </source>
</evidence>
<feature type="transmembrane region" description="Helical" evidence="14">
    <location>
        <begin position="165"/>
        <end position="189"/>
    </location>
</feature>
<evidence type="ECO:0000256" key="10">
    <source>
        <dbReference type="ARBA" id="ARBA00023065"/>
    </source>
</evidence>
<dbReference type="KEGG" id="hhw:NCTC503_01701"/>
<dbReference type="InterPro" id="IPR002751">
    <property type="entry name" value="CbiM/NikMN"/>
</dbReference>
<dbReference type="AlphaFoldDB" id="A0A4U9RGC9"/>
<evidence type="ECO:0000256" key="9">
    <source>
        <dbReference type="ARBA" id="ARBA00022989"/>
    </source>
</evidence>
<comment type="function">
    <text evidence="14">Part of the energy-coupling factor (ECF) transporter complex CbiMNOQ involved in cobalt import.</text>
</comment>
<keyword evidence="16" id="KW-1185">Reference proteome</keyword>
<proteinExistence type="inferred from homology"/>
<keyword evidence="12 14" id="KW-0170">Cobalt</keyword>
<organism evidence="15 16">
    <name type="scientific">Hathewaya histolytica</name>
    <name type="common">Clostridium histolyticum</name>
    <dbReference type="NCBI Taxonomy" id="1498"/>
    <lineage>
        <taxon>Bacteria</taxon>
        <taxon>Bacillati</taxon>
        <taxon>Bacillota</taxon>
        <taxon>Clostridia</taxon>
        <taxon>Eubacteriales</taxon>
        <taxon>Clostridiaceae</taxon>
        <taxon>Hathewaya</taxon>
    </lineage>
</organism>
<feature type="transmembrane region" description="Helical" evidence="14">
    <location>
        <begin position="134"/>
        <end position="153"/>
    </location>
</feature>
<evidence type="ECO:0000256" key="1">
    <source>
        <dbReference type="ARBA" id="ARBA00004429"/>
    </source>
</evidence>
<dbReference type="NCBIfam" id="NF006184">
    <property type="entry name" value="PRK08319.1"/>
    <property type="match status" value="1"/>
</dbReference>
<dbReference type="PANTHER" id="PTHR43627:SF1">
    <property type="entry name" value="COBALT TRANSPORT PROTEIN CBIM"/>
    <property type="match status" value="1"/>
</dbReference>
<dbReference type="RefSeq" id="WP_138210327.1">
    <property type="nucleotide sequence ID" value="NZ_CBCRUQ010000005.1"/>
</dbReference>
<dbReference type="GO" id="GO:0009236">
    <property type="term" value="P:cobalamin biosynthetic process"/>
    <property type="evidence" value="ECO:0007669"/>
    <property type="project" value="UniProtKB-UniRule"/>
</dbReference>
<keyword evidence="8" id="KW-0732">Signal</keyword>
<evidence type="ECO:0000256" key="11">
    <source>
        <dbReference type="ARBA" id="ARBA00023136"/>
    </source>
</evidence>
<evidence type="ECO:0000256" key="4">
    <source>
        <dbReference type="ARBA" id="ARBA00022448"/>
    </source>
</evidence>
<keyword evidence="5 14" id="KW-1003">Cell membrane</keyword>
<reference evidence="15 16" key="1">
    <citation type="submission" date="2019-05" db="EMBL/GenBank/DDBJ databases">
        <authorList>
            <consortium name="Pathogen Informatics"/>
        </authorList>
    </citation>
    <scope>NUCLEOTIDE SEQUENCE [LARGE SCALE GENOMIC DNA]</scope>
    <source>
        <strain evidence="15 16">NCTC503</strain>
    </source>
</reference>
<dbReference type="PANTHER" id="PTHR43627">
    <property type="match status" value="1"/>
</dbReference>
<dbReference type="Gene3D" id="1.10.1760.20">
    <property type="match status" value="1"/>
</dbReference>
<dbReference type="Pfam" id="PF01891">
    <property type="entry name" value="CbiM"/>
    <property type="match status" value="1"/>
</dbReference>
<comment type="pathway">
    <text evidence="2 14">Cofactor biosynthesis; adenosylcobalamin biosynthesis.</text>
</comment>
<keyword evidence="4 14" id="KW-0813">Transport</keyword>
<keyword evidence="11 14" id="KW-0472">Membrane</keyword>
<sequence>MKQFKKWGVFTFLLLTFMTTPLYAKAMHIAEGYLPMKWVVIWFVASIPFFILGIIRIKDIFKDEPNKKMLIALAGAFVFMLSALKIPSVTGSSSHATGTGLGAVIFGPTVMTVLGVIVLLFQAILLAHGGLTTLGANTFSMAVAGPMVSYFVYKMSKKMGVKASVAVFIAVTLGDLVTYIVTAIQLAIAHPDAVGGFMASCIKFLGIFAVTQIPLAIAEGILSTIVFNLLIDYRKEGIIHGEI</sequence>
<dbReference type="FunFam" id="1.10.1760.20:FF:000001">
    <property type="entry name" value="Cobalt transport protein CbiM"/>
    <property type="match status" value="1"/>
</dbReference>
<evidence type="ECO:0000256" key="8">
    <source>
        <dbReference type="ARBA" id="ARBA00022729"/>
    </source>
</evidence>
<evidence type="ECO:0000256" key="13">
    <source>
        <dbReference type="ARBA" id="ARBA00060918"/>
    </source>
</evidence>
<dbReference type="EMBL" id="LR590481">
    <property type="protein sequence ID" value="VTQ90934.1"/>
    <property type="molecule type" value="Genomic_DNA"/>
</dbReference>
<evidence type="ECO:0000256" key="6">
    <source>
        <dbReference type="ARBA" id="ARBA00022573"/>
    </source>
</evidence>
<evidence type="ECO:0000256" key="7">
    <source>
        <dbReference type="ARBA" id="ARBA00022692"/>
    </source>
</evidence>
<feature type="transmembrane region" description="Helical" evidence="14">
    <location>
        <begin position="201"/>
        <end position="227"/>
    </location>
</feature>
<gene>
    <name evidence="14 15" type="primary">cbiM</name>
    <name evidence="15" type="ORF">NCTC503_01701</name>
</gene>
<feature type="transmembrane region" description="Helical" evidence="14">
    <location>
        <begin position="101"/>
        <end position="127"/>
    </location>
</feature>
<keyword evidence="6 14" id="KW-0169">Cobalamin biosynthesis</keyword>